<evidence type="ECO:0000313" key="1">
    <source>
        <dbReference type="EMBL" id="RZS72606.1"/>
    </source>
</evidence>
<dbReference type="Proteomes" id="UP000293874">
    <property type="component" value="Unassembled WGS sequence"/>
</dbReference>
<comment type="caution">
    <text evidence="1">The sequence shown here is derived from an EMBL/GenBank/DDBJ whole genome shotgun (WGS) entry which is preliminary data.</text>
</comment>
<organism evidence="1 2">
    <name type="scientific">Pseudobacter ginsenosidimutans</name>
    <dbReference type="NCBI Taxonomy" id="661488"/>
    <lineage>
        <taxon>Bacteria</taxon>
        <taxon>Pseudomonadati</taxon>
        <taxon>Bacteroidota</taxon>
        <taxon>Chitinophagia</taxon>
        <taxon>Chitinophagales</taxon>
        <taxon>Chitinophagaceae</taxon>
        <taxon>Pseudobacter</taxon>
    </lineage>
</organism>
<accession>A0A4Q7MUL8</accession>
<dbReference type="EMBL" id="SGXA01000002">
    <property type="protein sequence ID" value="RZS72606.1"/>
    <property type="molecule type" value="Genomic_DNA"/>
</dbReference>
<sequence length="125" mass="14817">MPFQEKQIQSVRDIPIRFFRSHLLAQTLEELKTRGYQLQFRREATCLYCNELEQWINPESFVVDEYYHFEDASSTDEARTLYAITATEGKKGFLVDTCLVYEDNISPEMTQKLRWEYEVSGTIRA</sequence>
<keyword evidence="2" id="KW-1185">Reference proteome</keyword>
<gene>
    <name evidence="1" type="ORF">EV199_4527</name>
</gene>
<dbReference type="AlphaFoldDB" id="A0A4Q7MUL8"/>
<name>A0A4Q7MUL8_9BACT</name>
<reference evidence="1 2" key="1">
    <citation type="submission" date="2019-02" db="EMBL/GenBank/DDBJ databases">
        <title>Genomic Encyclopedia of Type Strains, Phase IV (KMG-IV): sequencing the most valuable type-strain genomes for metagenomic binning, comparative biology and taxonomic classification.</title>
        <authorList>
            <person name="Goeker M."/>
        </authorList>
    </citation>
    <scope>NUCLEOTIDE SEQUENCE [LARGE SCALE GENOMIC DNA]</scope>
    <source>
        <strain evidence="1 2">DSM 18116</strain>
    </source>
</reference>
<dbReference type="RefSeq" id="WP_130543003.1">
    <property type="nucleotide sequence ID" value="NZ_CP042431.1"/>
</dbReference>
<protein>
    <recommendedName>
        <fullName evidence="3">Phosphoribosylpyrophosphate synthetase</fullName>
    </recommendedName>
</protein>
<evidence type="ECO:0008006" key="3">
    <source>
        <dbReference type="Google" id="ProtNLM"/>
    </source>
</evidence>
<evidence type="ECO:0000313" key="2">
    <source>
        <dbReference type="Proteomes" id="UP000293874"/>
    </source>
</evidence>
<dbReference type="OrthoDB" id="8418771at2"/>
<proteinExistence type="predicted"/>